<reference evidence="2 3" key="1">
    <citation type="submission" date="2024-03" db="EMBL/GenBank/DDBJ databases">
        <title>Complete genome sequence of the green alga Chloropicon roscoffensis RCC1871.</title>
        <authorList>
            <person name="Lemieux C."/>
            <person name="Pombert J.-F."/>
            <person name="Otis C."/>
            <person name="Turmel M."/>
        </authorList>
    </citation>
    <scope>NUCLEOTIDE SEQUENCE [LARGE SCALE GENOMIC DNA]</scope>
    <source>
        <strain evidence="2 3">RCC1871</strain>
    </source>
</reference>
<dbReference type="SUPFAM" id="SSF48452">
    <property type="entry name" value="TPR-like"/>
    <property type="match status" value="1"/>
</dbReference>
<dbReference type="AlphaFoldDB" id="A0AAX4PAD1"/>
<name>A0AAX4PAD1_9CHLO</name>
<proteinExistence type="predicted"/>
<dbReference type="InterPro" id="IPR019734">
    <property type="entry name" value="TPR_rpt"/>
</dbReference>
<dbReference type="InterPro" id="IPR011990">
    <property type="entry name" value="TPR-like_helical_dom_sf"/>
</dbReference>
<evidence type="ECO:0000313" key="2">
    <source>
        <dbReference type="EMBL" id="WZN62957.1"/>
    </source>
</evidence>
<sequence>MAVAAGVGRGVRGLGLGFNEPARGAEVVPRATSRRALVTSIAVGEAALDLLLACGCELAGRPNYEQLQGEPFSVIARSFLPEPVAETAGVAKAALDRGEAALDRGEYDGAVKEFTFVLEVAPTEYKLCQRALLKRTEAYRAVGDREGAGRDFRQQWLWGRGLRWPGHYILSYVFLRPAFLPLDPEVEENEEQKRRGGGVLPLEWILVLGLAGLYNYVLYQSLH</sequence>
<accession>A0AAX4PAD1</accession>
<keyword evidence="3" id="KW-1185">Reference proteome</keyword>
<protein>
    <submittedName>
        <fullName evidence="2">TPR_REGION domain-containing protein</fullName>
    </submittedName>
</protein>
<organism evidence="2 3">
    <name type="scientific">Chloropicon roscoffensis</name>
    <dbReference type="NCBI Taxonomy" id="1461544"/>
    <lineage>
        <taxon>Eukaryota</taxon>
        <taxon>Viridiplantae</taxon>
        <taxon>Chlorophyta</taxon>
        <taxon>Chloropicophyceae</taxon>
        <taxon>Chloropicales</taxon>
        <taxon>Chloropicaceae</taxon>
        <taxon>Chloropicon</taxon>
    </lineage>
</organism>
<evidence type="ECO:0000256" key="1">
    <source>
        <dbReference type="PROSITE-ProRule" id="PRU00339"/>
    </source>
</evidence>
<gene>
    <name evidence="2" type="ORF">HKI87_06g45020</name>
</gene>
<dbReference type="Proteomes" id="UP001472866">
    <property type="component" value="Chromosome 06"/>
</dbReference>
<feature type="repeat" description="TPR" evidence="1">
    <location>
        <begin position="91"/>
        <end position="124"/>
    </location>
</feature>
<evidence type="ECO:0000313" key="3">
    <source>
        <dbReference type="Proteomes" id="UP001472866"/>
    </source>
</evidence>
<dbReference type="PROSITE" id="PS50005">
    <property type="entry name" value="TPR"/>
    <property type="match status" value="1"/>
</dbReference>
<dbReference type="Gene3D" id="1.25.40.10">
    <property type="entry name" value="Tetratricopeptide repeat domain"/>
    <property type="match status" value="1"/>
</dbReference>
<keyword evidence="1" id="KW-0802">TPR repeat</keyword>
<dbReference type="EMBL" id="CP151506">
    <property type="protein sequence ID" value="WZN62957.1"/>
    <property type="molecule type" value="Genomic_DNA"/>
</dbReference>